<evidence type="ECO:0000313" key="1">
    <source>
        <dbReference type="EMBL" id="OQP53244.1"/>
    </source>
</evidence>
<dbReference type="Pfam" id="PF05751">
    <property type="entry name" value="FixH"/>
    <property type="match status" value="1"/>
</dbReference>
<gene>
    <name evidence="1" type="ORF">A4D02_22900</name>
</gene>
<dbReference type="Proteomes" id="UP000192277">
    <property type="component" value="Unassembled WGS sequence"/>
</dbReference>
<sequence length="147" mass="17163">MTLNWGHKMMLVFLVFVGGMSYLVYRCVKTNYDLVSTDYYKEELSYQQVIDGESRANQLGNKFHIAQNGNELVLQLPDEMRNTTVKGNAWFYYAPDAKRDRQITLNTNAAGEQTINSSQFFPGRYTVKVRWESKGQQYYSEEYVTIH</sequence>
<evidence type="ECO:0000313" key="2">
    <source>
        <dbReference type="Proteomes" id="UP000192277"/>
    </source>
</evidence>
<protein>
    <recommendedName>
        <fullName evidence="3">FixH family protein</fullName>
    </recommendedName>
</protein>
<accession>A0ABX3P2M7</accession>
<organism evidence="1 2">
    <name type="scientific">Niastella koreensis</name>
    <dbReference type="NCBI Taxonomy" id="354356"/>
    <lineage>
        <taxon>Bacteria</taxon>
        <taxon>Pseudomonadati</taxon>
        <taxon>Bacteroidota</taxon>
        <taxon>Chitinophagia</taxon>
        <taxon>Chitinophagales</taxon>
        <taxon>Chitinophagaceae</taxon>
        <taxon>Niastella</taxon>
    </lineage>
</organism>
<comment type="caution">
    <text evidence="1">The sequence shown here is derived from an EMBL/GenBank/DDBJ whole genome shotgun (WGS) entry which is preliminary data.</text>
</comment>
<proteinExistence type="predicted"/>
<dbReference type="EMBL" id="LWBO01000003">
    <property type="protein sequence ID" value="OQP53244.1"/>
    <property type="molecule type" value="Genomic_DNA"/>
</dbReference>
<name>A0ABX3P2M7_9BACT</name>
<keyword evidence="2" id="KW-1185">Reference proteome</keyword>
<reference evidence="1 2" key="1">
    <citation type="submission" date="2016-04" db="EMBL/GenBank/DDBJ databases">
        <authorList>
            <person name="Chen L."/>
            <person name="Zhuang W."/>
            <person name="Wang G."/>
        </authorList>
    </citation>
    <scope>NUCLEOTIDE SEQUENCE [LARGE SCALE GENOMIC DNA]</scope>
    <source>
        <strain evidence="2">GR20</strain>
    </source>
</reference>
<dbReference type="InterPro" id="IPR008620">
    <property type="entry name" value="FixH"/>
</dbReference>
<dbReference type="RefSeq" id="WP_014218215.1">
    <property type="nucleotide sequence ID" value="NZ_LWBO01000003.1"/>
</dbReference>
<evidence type="ECO:0008006" key="3">
    <source>
        <dbReference type="Google" id="ProtNLM"/>
    </source>
</evidence>